<dbReference type="EMBL" id="OIVN01006146">
    <property type="protein sequence ID" value="SPD26147.1"/>
    <property type="molecule type" value="Genomic_DNA"/>
</dbReference>
<accession>A0A2N9IKF4</accession>
<reference evidence="2" key="1">
    <citation type="submission" date="2018-02" db="EMBL/GenBank/DDBJ databases">
        <authorList>
            <person name="Cohen D.B."/>
            <person name="Kent A.D."/>
        </authorList>
    </citation>
    <scope>NUCLEOTIDE SEQUENCE</scope>
</reference>
<dbReference type="PANTHER" id="PTHR33710:SF77">
    <property type="entry name" value="DNASE I-LIKE SUPERFAMILY PROTEIN"/>
    <property type="match status" value="1"/>
</dbReference>
<dbReference type="InterPro" id="IPR025836">
    <property type="entry name" value="Zn_knuckle_CX2CX4HX4C"/>
</dbReference>
<feature type="domain" description="Zinc knuckle CX2CX4HX4C" evidence="1">
    <location>
        <begin position="38"/>
        <end position="84"/>
    </location>
</feature>
<protein>
    <recommendedName>
        <fullName evidence="1">Zinc knuckle CX2CX4HX4C domain-containing protein</fullName>
    </recommendedName>
</protein>
<organism evidence="2">
    <name type="scientific">Fagus sylvatica</name>
    <name type="common">Beechnut</name>
    <dbReference type="NCBI Taxonomy" id="28930"/>
    <lineage>
        <taxon>Eukaryota</taxon>
        <taxon>Viridiplantae</taxon>
        <taxon>Streptophyta</taxon>
        <taxon>Embryophyta</taxon>
        <taxon>Tracheophyta</taxon>
        <taxon>Spermatophyta</taxon>
        <taxon>Magnoliopsida</taxon>
        <taxon>eudicotyledons</taxon>
        <taxon>Gunneridae</taxon>
        <taxon>Pentapetalae</taxon>
        <taxon>rosids</taxon>
        <taxon>fabids</taxon>
        <taxon>Fagales</taxon>
        <taxon>Fagaceae</taxon>
        <taxon>Fagus</taxon>
    </lineage>
</organism>
<name>A0A2N9IKF4_FAGSY</name>
<dbReference type="Pfam" id="PF14392">
    <property type="entry name" value="zf-CCHC_4"/>
    <property type="match status" value="1"/>
</dbReference>
<evidence type="ECO:0000259" key="1">
    <source>
        <dbReference type="Pfam" id="PF14392"/>
    </source>
</evidence>
<dbReference type="AlphaFoldDB" id="A0A2N9IKF4"/>
<evidence type="ECO:0000313" key="2">
    <source>
        <dbReference type="EMBL" id="SPD26147.1"/>
    </source>
</evidence>
<dbReference type="PANTHER" id="PTHR33710">
    <property type="entry name" value="BNAC02G09200D PROTEIN"/>
    <property type="match status" value="1"/>
</dbReference>
<sequence length="440" mass="50586">MARTGVCLIYFLGKVLEIDFISEPFPQWRKFVCARVEIDITKPLKPGIFLPKLGLLDIWIGLKYEKRSELCYKCGVIGHAAKDYNHERVLLSNQYGFVFLAYGEWIRSENDKEPLDIDTLTTESITLPEVDQVLTSTIPRTHNAVVSFAKLLASSLQHDNHSSKACMEHKDHLKRQYTSTLGDVADCLVKDLHYKSNKKKNLADSFKLFPRKKKSHGYSFEATASNISLPDLEEGFVKPPQRNKDPRVELSRHLQCLDSLGSPRKAGGICMLWLNALDVHVLEFDSRTVERLDRAIANPSWRLAFLKATIYHLGTINLDHAPLLVDTNPVECFCPRPFRFETIWVRDPRCGGVIRRAWDSMVVGSQAFILCRKQMLTTKALKRWNREVFGYCNTMIKDLSNIISEAQSQDRTESNTRMEANLQGELNEWLRRNEALWRQK</sequence>
<gene>
    <name evidence="2" type="ORF">FSB_LOCUS54029</name>
</gene>
<proteinExistence type="predicted"/>